<comment type="caution">
    <text evidence="5">The sequence shown here is derived from an EMBL/GenBank/DDBJ whole genome shotgun (WGS) entry which is preliminary data.</text>
</comment>
<evidence type="ECO:0000256" key="1">
    <source>
        <dbReference type="ARBA" id="ARBA00001964"/>
    </source>
</evidence>
<dbReference type="InterPro" id="IPR029061">
    <property type="entry name" value="THDP-binding"/>
</dbReference>
<proteinExistence type="predicted"/>
<evidence type="ECO:0000313" key="6">
    <source>
        <dbReference type="Proteomes" id="UP000647241"/>
    </source>
</evidence>
<keyword evidence="3" id="KW-0786">Thiamine pyrophosphate</keyword>
<dbReference type="AlphaFoldDB" id="A0A917HNR9"/>
<dbReference type="InterPro" id="IPR050642">
    <property type="entry name" value="PDH_E1_Alpha_Subunit"/>
</dbReference>
<comment type="cofactor">
    <cofactor evidence="1">
        <name>thiamine diphosphate</name>
        <dbReference type="ChEBI" id="CHEBI:58937"/>
    </cofactor>
</comment>
<evidence type="ECO:0000256" key="2">
    <source>
        <dbReference type="ARBA" id="ARBA00023002"/>
    </source>
</evidence>
<organism evidence="5 6">
    <name type="scientific">Edaphobacter dinghuensis</name>
    <dbReference type="NCBI Taxonomy" id="1560005"/>
    <lineage>
        <taxon>Bacteria</taxon>
        <taxon>Pseudomonadati</taxon>
        <taxon>Acidobacteriota</taxon>
        <taxon>Terriglobia</taxon>
        <taxon>Terriglobales</taxon>
        <taxon>Acidobacteriaceae</taxon>
        <taxon>Edaphobacter</taxon>
    </lineage>
</organism>
<reference evidence="5" key="2">
    <citation type="submission" date="2020-09" db="EMBL/GenBank/DDBJ databases">
        <authorList>
            <person name="Sun Q."/>
            <person name="Zhou Y."/>
        </authorList>
    </citation>
    <scope>NUCLEOTIDE SEQUENCE</scope>
    <source>
        <strain evidence="5">CGMCC 1.12997</strain>
    </source>
</reference>
<dbReference type="Gene3D" id="3.40.50.970">
    <property type="match status" value="1"/>
</dbReference>
<dbReference type="InterPro" id="IPR001017">
    <property type="entry name" value="DH_E1"/>
</dbReference>
<feature type="domain" description="Dehydrogenase E1 component" evidence="4">
    <location>
        <begin position="49"/>
        <end position="181"/>
    </location>
</feature>
<gene>
    <name evidence="5" type="ORF">GCM10011585_31630</name>
</gene>
<dbReference type="GO" id="GO:0004739">
    <property type="term" value="F:pyruvate dehydrogenase (acetyl-transferring) activity"/>
    <property type="evidence" value="ECO:0007669"/>
    <property type="project" value="TreeGrafter"/>
</dbReference>
<dbReference type="PANTHER" id="PTHR11516:SF41">
    <property type="entry name" value="3-METHYL-2-OXOBUTANOATE DEHYDROGENASE SUBUNIT ALPHA"/>
    <property type="match status" value="1"/>
</dbReference>
<keyword evidence="2" id="KW-0560">Oxidoreductase</keyword>
<keyword evidence="6" id="KW-1185">Reference proteome</keyword>
<reference evidence="5" key="1">
    <citation type="journal article" date="2014" name="Int. J. Syst. Evol. Microbiol.">
        <title>Complete genome sequence of Corynebacterium casei LMG S-19264T (=DSM 44701T), isolated from a smear-ripened cheese.</title>
        <authorList>
            <consortium name="US DOE Joint Genome Institute (JGI-PGF)"/>
            <person name="Walter F."/>
            <person name="Albersmeier A."/>
            <person name="Kalinowski J."/>
            <person name="Ruckert C."/>
        </authorList>
    </citation>
    <scope>NUCLEOTIDE SEQUENCE</scope>
    <source>
        <strain evidence="5">CGMCC 1.12997</strain>
    </source>
</reference>
<protein>
    <recommendedName>
        <fullName evidence="4">Dehydrogenase E1 component domain-containing protein</fullName>
    </recommendedName>
</protein>
<dbReference type="Pfam" id="PF00676">
    <property type="entry name" value="E1_dh"/>
    <property type="match status" value="1"/>
</dbReference>
<dbReference type="EMBL" id="BMGT01000003">
    <property type="protein sequence ID" value="GGG85401.1"/>
    <property type="molecule type" value="Genomic_DNA"/>
</dbReference>
<dbReference type="PANTHER" id="PTHR11516">
    <property type="entry name" value="PYRUVATE DEHYDROGENASE E1 COMPONENT, ALPHA SUBUNIT BACTERIAL AND ORGANELLAR"/>
    <property type="match status" value="1"/>
</dbReference>
<evidence type="ECO:0000256" key="3">
    <source>
        <dbReference type="ARBA" id="ARBA00023052"/>
    </source>
</evidence>
<dbReference type="GO" id="GO:0006086">
    <property type="term" value="P:pyruvate decarboxylation to acetyl-CoA"/>
    <property type="evidence" value="ECO:0007669"/>
    <property type="project" value="TreeGrafter"/>
</dbReference>
<evidence type="ECO:0000259" key="4">
    <source>
        <dbReference type="Pfam" id="PF00676"/>
    </source>
</evidence>
<sequence>MATAIELRQGDLVSDARMCATMDLLFGAPLRPLLSHIAKVISNAQIENAISTESTIVTRQLPWVEDAEDRLNMAMGAALTLKSQKQNNIVMAYAYYAELPKRSWKQLLTLTAKLNLPIIFVILPEASGKGEATNICAKARAVGIPGIPVDASDAIALYRVAQESIGRSRGEDGPVLIECISCNAEQRSNEINDPIFYMKNFLTGRNIASKDWVNHVSDSFRKKLAAAKHS</sequence>
<name>A0A917HNR9_9BACT</name>
<evidence type="ECO:0000313" key="5">
    <source>
        <dbReference type="EMBL" id="GGG85401.1"/>
    </source>
</evidence>
<dbReference type="SUPFAM" id="SSF52518">
    <property type="entry name" value="Thiamin diphosphate-binding fold (THDP-binding)"/>
    <property type="match status" value="1"/>
</dbReference>
<accession>A0A917HNR9</accession>
<dbReference type="Proteomes" id="UP000647241">
    <property type="component" value="Unassembled WGS sequence"/>
</dbReference>